<evidence type="ECO:0000313" key="2">
    <source>
        <dbReference type="EMBL" id="CAB4577973.1"/>
    </source>
</evidence>
<dbReference type="InterPro" id="IPR037401">
    <property type="entry name" value="SnoaL-like"/>
</dbReference>
<protein>
    <submittedName>
        <fullName evidence="2">Unannotated protein</fullName>
    </submittedName>
</protein>
<dbReference type="SUPFAM" id="SSF54427">
    <property type="entry name" value="NTF2-like"/>
    <property type="match status" value="1"/>
</dbReference>
<dbReference type="Gene3D" id="3.10.450.50">
    <property type="match status" value="1"/>
</dbReference>
<dbReference type="Pfam" id="PF12680">
    <property type="entry name" value="SnoaL_2"/>
    <property type="match status" value="1"/>
</dbReference>
<dbReference type="AlphaFoldDB" id="A0A6J6ETI7"/>
<sequence length="119" mass="13283">MDLVDFLQRYTEDVYLARDPEAAARYIADPCLRHEHGHLVTMPLADNIERIRGFLASSPHLAFDNRVVVTDDQHVVSCFDITIGDGTEARVVSGIEVFRIVDGLITETWNSSVQPGAWG</sequence>
<name>A0A6J6ETI7_9ZZZZ</name>
<feature type="domain" description="SnoaL-like" evidence="1">
    <location>
        <begin position="8"/>
        <end position="107"/>
    </location>
</feature>
<dbReference type="EMBL" id="CAEZSR010000133">
    <property type="protein sequence ID" value="CAB4577973.1"/>
    <property type="molecule type" value="Genomic_DNA"/>
</dbReference>
<dbReference type="InterPro" id="IPR032710">
    <property type="entry name" value="NTF2-like_dom_sf"/>
</dbReference>
<accession>A0A6J6ETI7</accession>
<organism evidence="2">
    <name type="scientific">freshwater metagenome</name>
    <dbReference type="NCBI Taxonomy" id="449393"/>
    <lineage>
        <taxon>unclassified sequences</taxon>
        <taxon>metagenomes</taxon>
        <taxon>ecological metagenomes</taxon>
    </lineage>
</organism>
<evidence type="ECO:0000259" key="1">
    <source>
        <dbReference type="Pfam" id="PF12680"/>
    </source>
</evidence>
<reference evidence="2" key="1">
    <citation type="submission" date="2020-05" db="EMBL/GenBank/DDBJ databases">
        <authorList>
            <person name="Chiriac C."/>
            <person name="Salcher M."/>
            <person name="Ghai R."/>
            <person name="Kavagutti S V."/>
        </authorList>
    </citation>
    <scope>NUCLEOTIDE SEQUENCE</scope>
</reference>
<gene>
    <name evidence="2" type="ORF">UFOPK1493_02849</name>
</gene>
<proteinExistence type="predicted"/>